<evidence type="ECO:0000256" key="9">
    <source>
        <dbReference type="ARBA" id="ARBA00022958"/>
    </source>
</evidence>
<comment type="function">
    <text evidence="17">Catalyzes the dehydration of the S-form of NAD(P)HX at the expense of ADP, which is converted to AMP. Together with NAD(P)HX epimerase, which catalyzes the epimerization of the S- and R-forms, the enzyme allows the repair of both epimers of NAD(P)HX, a damaged form of NAD(P)H that is a result of enzymatic or heat-dependent hydration.</text>
</comment>
<evidence type="ECO:0000256" key="15">
    <source>
        <dbReference type="ARBA" id="ARBA00048238"/>
    </source>
</evidence>
<dbReference type="InterPro" id="IPR030677">
    <property type="entry name" value="Nnr"/>
</dbReference>
<dbReference type="EMBL" id="JABBNB010000013">
    <property type="protein sequence ID" value="NMO02408.1"/>
    <property type="molecule type" value="Genomic_DNA"/>
</dbReference>
<dbReference type="GO" id="GO:0046496">
    <property type="term" value="P:nicotinamide nucleotide metabolic process"/>
    <property type="evidence" value="ECO:0007669"/>
    <property type="project" value="UniProtKB-UniRule"/>
</dbReference>
<dbReference type="Pfam" id="PF03853">
    <property type="entry name" value="YjeF_N"/>
    <property type="match status" value="1"/>
</dbReference>
<keyword evidence="6 17" id="KW-0547">Nucleotide-binding</keyword>
<dbReference type="Gene3D" id="3.40.1190.20">
    <property type="match status" value="1"/>
</dbReference>
<comment type="catalytic activity">
    <reaction evidence="16 17 19">
        <text>(6S)-NADPHX + ADP = AMP + phosphate + NADPH + H(+)</text>
        <dbReference type="Rhea" id="RHEA:32235"/>
        <dbReference type="ChEBI" id="CHEBI:15378"/>
        <dbReference type="ChEBI" id="CHEBI:43474"/>
        <dbReference type="ChEBI" id="CHEBI:57783"/>
        <dbReference type="ChEBI" id="CHEBI:64076"/>
        <dbReference type="ChEBI" id="CHEBI:456215"/>
        <dbReference type="ChEBI" id="CHEBI:456216"/>
        <dbReference type="EC" id="4.2.1.136"/>
    </reaction>
</comment>
<dbReference type="GO" id="GO:0046872">
    <property type="term" value="F:metal ion binding"/>
    <property type="evidence" value="ECO:0007669"/>
    <property type="project" value="UniProtKB-UniRule"/>
</dbReference>
<comment type="cofactor">
    <cofactor evidence="17">
        <name>Mg(2+)</name>
        <dbReference type="ChEBI" id="CHEBI:18420"/>
    </cofactor>
</comment>
<comment type="subunit">
    <text evidence="17">Homotetramer.</text>
</comment>
<evidence type="ECO:0000256" key="8">
    <source>
        <dbReference type="ARBA" id="ARBA00022857"/>
    </source>
</evidence>
<comment type="similarity">
    <text evidence="3 19">In the N-terminal section; belongs to the NnrE/AIBP family.</text>
</comment>
<comment type="catalytic activity">
    <reaction evidence="2 18 19">
        <text>(6R)-NADPHX = (6S)-NADPHX</text>
        <dbReference type="Rhea" id="RHEA:32227"/>
        <dbReference type="ChEBI" id="CHEBI:64076"/>
        <dbReference type="ChEBI" id="CHEBI:64077"/>
        <dbReference type="EC" id="5.1.99.6"/>
    </reaction>
</comment>
<dbReference type="SUPFAM" id="SSF64153">
    <property type="entry name" value="YjeF N-terminal domain-like"/>
    <property type="match status" value="1"/>
</dbReference>
<feature type="binding site" evidence="17">
    <location>
        <position position="298"/>
    </location>
    <ligand>
        <name>(6S)-NADPHX</name>
        <dbReference type="ChEBI" id="CHEBI:64076"/>
    </ligand>
</feature>
<comment type="similarity">
    <text evidence="17">Belongs to the NnrD/CARKD family.</text>
</comment>
<dbReference type="NCBIfam" id="TIGR00196">
    <property type="entry name" value="yjeF_cterm"/>
    <property type="match status" value="1"/>
</dbReference>
<organism evidence="22 23">
    <name type="scientific">Gordonia asplenii</name>
    <dbReference type="NCBI Taxonomy" id="2725283"/>
    <lineage>
        <taxon>Bacteria</taxon>
        <taxon>Bacillati</taxon>
        <taxon>Actinomycetota</taxon>
        <taxon>Actinomycetes</taxon>
        <taxon>Mycobacteriales</taxon>
        <taxon>Gordoniaceae</taxon>
        <taxon>Gordonia</taxon>
    </lineage>
</organism>
<evidence type="ECO:0000259" key="21">
    <source>
        <dbReference type="PROSITE" id="PS51385"/>
    </source>
</evidence>
<reference evidence="22 23" key="1">
    <citation type="submission" date="2020-04" db="EMBL/GenBank/DDBJ databases">
        <title>Gordonia sp. nov. TBRC 11910.</title>
        <authorList>
            <person name="Suriyachadkun C."/>
        </authorList>
    </citation>
    <scope>NUCLEOTIDE SEQUENCE [LARGE SCALE GENOMIC DNA]</scope>
    <source>
        <strain evidence="22 23">TBRC 11910</strain>
    </source>
</reference>
<feature type="binding site" evidence="18">
    <location>
        <position position="63"/>
    </location>
    <ligand>
        <name>K(+)</name>
        <dbReference type="ChEBI" id="CHEBI:29103"/>
    </ligand>
</feature>
<feature type="binding site" evidence="17">
    <location>
        <position position="413"/>
    </location>
    <ligand>
        <name>AMP</name>
        <dbReference type="ChEBI" id="CHEBI:456215"/>
    </ligand>
</feature>
<dbReference type="Pfam" id="PF01256">
    <property type="entry name" value="Carb_kinase"/>
    <property type="match status" value="1"/>
</dbReference>
<dbReference type="PROSITE" id="PS51383">
    <property type="entry name" value="YJEF_C_3"/>
    <property type="match status" value="1"/>
</dbReference>
<feature type="binding site" evidence="17">
    <location>
        <position position="245"/>
    </location>
    <ligand>
        <name>(6S)-NADPHX</name>
        <dbReference type="ChEBI" id="CHEBI:64076"/>
    </ligand>
</feature>
<comment type="caution">
    <text evidence="18">Lacks conserved residue(s) required for the propagation of feature annotation.</text>
</comment>
<comment type="catalytic activity">
    <reaction evidence="1 18 19">
        <text>(6R)-NADHX = (6S)-NADHX</text>
        <dbReference type="Rhea" id="RHEA:32215"/>
        <dbReference type="ChEBI" id="CHEBI:64074"/>
        <dbReference type="ChEBI" id="CHEBI:64075"/>
        <dbReference type="EC" id="5.1.99.6"/>
    </reaction>
</comment>
<dbReference type="EC" id="5.1.99.6" evidence="19"/>
<comment type="function">
    <text evidence="14 19">Bifunctional enzyme that catalyzes the epimerization of the S- and R-forms of NAD(P)HX and the dehydration of the S-form of NAD(P)HX at the expense of ADP, which is converted to AMP. This allows the repair of both epimers of NAD(P)HX, a damaged form of NAD(P)H that is a result of enzymatic or heat-dependent hydration.</text>
</comment>
<keyword evidence="7 17" id="KW-0067">ATP-binding</keyword>
<sequence length="481" mass="47816">MPVDYFTAAAVRAAEAATGDLLTSGALMQRAATGVANVVAAHLVSTGGCYGRGVGLVVGAGDNGGDALFAGALLARRGVSVCAVLLNPERAHPAGLAALRRSGGRVVERLPATMDAVVDGVVGIGGHGPLRESAATVFASVTAPVFAVDLPSGIDADTGVVHDPAVSADVTVTFGVRRNAHLLAAPHCGRVVLIDIGLGDLDGADLRSWTDDEVGRCWPVPGPADDKYTQGVVGVVAGSPRYPGAGVLCTGAAIHATSGLTRYAGSAGAQVLSRFPEVVVSESPQAAGRVQAWIVGPGFGVDDDALARLRTVLAADVPVLVDADGLTMLAAHPELLAARTAATLLTPHAGEFARLAGQPLGPDRLAAVRDLAQRLGVTVLLKGRGTLIAGPEPSTPVIGNDAGSSWAATAGSGDVLAGLAGALLASGRSPVDAAAMAARVHSVAAAIGADDAPLGASRLLGAIPAAITRLRRAAGASVVRQ</sequence>
<proteinExistence type="inferred from homology"/>
<evidence type="ECO:0000256" key="12">
    <source>
        <dbReference type="ARBA" id="ARBA00023239"/>
    </source>
</evidence>
<feature type="binding site" evidence="18">
    <location>
        <position position="149"/>
    </location>
    <ligand>
        <name>(6S)-NADPHX</name>
        <dbReference type="ChEBI" id="CHEBI:64076"/>
    </ligand>
</feature>
<dbReference type="PANTHER" id="PTHR12592">
    <property type="entry name" value="ATP-DEPENDENT (S)-NAD(P)H-HYDRATE DEHYDRATASE FAMILY MEMBER"/>
    <property type="match status" value="1"/>
</dbReference>
<evidence type="ECO:0000256" key="18">
    <source>
        <dbReference type="HAMAP-Rule" id="MF_01966"/>
    </source>
</evidence>
<dbReference type="Proteomes" id="UP000550729">
    <property type="component" value="Unassembled WGS sequence"/>
</dbReference>
<comment type="cofactor">
    <cofactor evidence="18 19">
        <name>K(+)</name>
        <dbReference type="ChEBI" id="CHEBI:29103"/>
    </cofactor>
    <text evidence="18 19">Binds 1 potassium ion per subunit.</text>
</comment>
<evidence type="ECO:0000256" key="2">
    <source>
        <dbReference type="ARBA" id="ARBA00000909"/>
    </source>
</evidence>
<dbReference type="InterPro" id="IPR029056">
    <property type="entry name" value="Ribokinase-like"/>
</dbReference>
<comment type="catalytic activity">
    <reaction evidence="15 17 19">
        <text>(6S)-NADHX + ADP = AMP + phosphate + NADH + H(+)</text>
        <dbReference type="Rhea" id="RHEA:32223"/>
        <dbReference type="ChEBI" id="CHEBI:15378"/>
        <dbReference type="ChEBI" id="CHEBI:43474"/>
        <dbReference type="ChEBI" id="CHEBI:57945"/>
        <dbReference type="ChEBI" id="CHEBI:64074"/>
        <dbReference type="ChEBI" id="CHEBI:456215"/>
        <dbReference type="ChEBI" id="CHEBI:456216"/>
        <dbReference type="EC" id="4.2.1.136"/>
    </reaction>
</comment>
<evidence type="ECO:0000313" key="23">
    <source>
        <dbReference type="Proteomes" id="UP000550729"/>
    </source>
</evidence>
<dbReference type="HAMAP" id="MF_01966">
    <property type="entry name" value="NADHX_epimerase"/>
    <property type="match status" value="1"/>
</dbReference>
<dbReference type="PANTHER" id="PTHR12592:SF0">
    <property type="entry name" value="ATP-DEPENDENT (S)-NAD(P)H-HYDRATE DEHYDRATASE"/>
    <property type="match status" value="1"/>
</dbReference>
<dbReference type="RefSeq" id="WP_170194906.1">
    <property type="nucleotide sequence ID" value="NZ_JABBNB010000013.1"/>
</dbReference>
<dbReference type="AlphaFoldDB" id="A0A848L454"/>
<feature type="domain" description="YjeF C-terminal" evidence="20">
    <location>
        <begin position="210"/>
        <end position="470"/>
    </location>
</feature>
<dbReference type="GO" id="GO:0005524">
    <property type="term" value="F:ATP binding"/>
    <property type="evidence" value="ECO:0007669"/>
    <property type="project" value="UniProtKB-UniRule"/>
</dbReference>
<dbReference type="InterPro" id="IPR036652">
    <property type="entry name" value="YjeF_N_dom_sf"/>
</dbReference>
<dbReference type="Gene3D" id="3.40.50.10260">
    <property type="entry name" value="YjeF N-terminal domain"/>
    <property type="match status" value="1"/>
</dbReference>
<protein>
    <recommendedName>
        <fullName evidence="19">Bifunctional NAD(P)H-hydrate repair enzyme</fullName>
    </recommendedName>
    <alternativeName>
        <fullName evidence="19">Nicotinamide nucleotide repair protein</fullName>
    </alternativeName>
    <domain>
        <recommendedName>
            <fullName evidence="19">ADP-dependent (S)-NAD(P)H-hydrate dehydratase</fullName>
            <ecNumber evidence="19">4.2.1.136</ecNumber>
        </recommendedName>
        <alternativeName>
            <fullName evidence="19">ADP-dependent NAD(P)HX dehydratase</fullName>
        </alternativeName>
    </domain>
    <domain>
        <recommendedName>
            <fullName evidence="19">NAD(P)H-hydrate epimerase</fullName>
            <ecNumber evidence="19">5.1.99.6</ecNumber>
        </recommendedName>
    </domain>
</protein>
<dbReference type="InterPro" id="IPR000631">
    <property type="entry name" value="CARKD"/>
</dbReference>
<feature type="binding site" evidence="17">
    <location>
        <begin position="382"/>
        <end position="386"/>
    </location>
    <ligand>
        <name>AMP</name>
        <dbReference type="ChEBI" id="CHEBI:456215"/>
    </ligand>
</feature>
<evidence type="ECO:0000256" key="13">
    <source>
        <dbReference type="ARBA" id="ARBA00023268"/>
    </source>
</evidence>
<evidence type="ECO:0000256" key="16">
    <source>
        <dbReference type="ARBA" id="ARBA00049209"/>
    </source>
</evidence>
<evidence type="ECO:0000256" key="17">
    <source>
        <dbReference type="HAMAP-Rule" id="MF_01965"/>
    </source>
</evidence>
<dbReference type="HAMAP" id="MF_01965">
    <property type="entry name" value="NADHX_dehydratase"/>
    <property type="match status" value="1"/>
</dbReference>
<dbReference type="PROSITE" id="PS51385">
    <property type="entry name" value="YJEF_N"/>
    <property type="match status" value="1"/>
</dbReference>
<gene>
    <name evidence="17" type="primary">nnrD</name>
    <name evidence="18" type="synonym">nnrE</name>
    <name evidence="22" type="ORF">HH308_14410</name>
</gene>
<feature type="domain" description="YjeF N-terminal" evidence="21">
    <location>
        <begin position="11"/>
        <end position="204"/>
    </location>
</feature>
<feature type="binding site" evidence="18">
    <location>
        <position position="152"/>
    </location>
    <ligand>
        <name>K(+)</name>
        <dbReference type="ChEBI" id="CHEBI:29103"/>
    </ligand>
</feature>
<feature type="binding site" evidence="18">
    <location>
        <begin position="62"/>
        <end position="66"/>
    </location>
    <ligand>
        <name>(6S)-NADPHX</name>
        <dbReference type="ChEBI" id="CHEBI:64076"/>
    </ligand>
</feature>
<evidence type="ECO:0000259" key="20">
    <source>
        <dbReference type="PROSITE" id="PS51383"/>
    </source>
</evidence>
<feature type="binding site" evidence="18">
    <location>
        <begin position="123"/>
        <end position="129"/>
    </location>
    <ligand>
        <name>(6S)-NADPHX</name>
        <dbReference type="ChEBI" id="CHEBI:64076"/>
    </ligand>
</feature>
<dbReference type="GO" id="GO:0052856">
    <property type="term" value="F:NAD(P)HX epimerase activity"/>
    <property type="evidence" value="ECO:0007669"/>
    <property type="project" value="UniProtKB-UniRule"/>
</dbReference>
<evidence type="ECO:0000256" key="6">
    <source>
        <dbReference type="ARBA" id="ARBA00022741"/>
    </source>
</evidence>
<evidence type="ECO:0000256" key="10">
    <source>
        <dbReference type="ARBA" id="ARBA00023027"/>
    </source>
</evidence>
<keyword evidence="12 17" id="KW-0456">Lyase</keyword>
<keyword evidence="5 18" id="KW-0479">Metal-binding</keyword>
<evidence type="ECO:0000256" key="14">
    <source>
        <dbReference type="ARBA" id="ARBA00025153"/>
    </source>
</evidence>
<comment type="function">
    <text evidence="18">Catalyzes the epimerization of the S- and R-forms of NAD(P)HX, a damaged form of NAD(P)H that is a result of enzymatic or heat-dependent hydration. This is a prerequisite for the S-specific NAD(P)H-hydrate dehydratase to allow the repair of both epimers of NAD(P)HX.</text>
</comment>
<evidence type="ECO:0000256" key="3">
    <source>
        <dbReference type="ARBA" id="ARBA00006001"/>
    </source>
</evidence>
<evidence type="ECO:0000313" key="22">
    <source>
        <dbReference type="EMBL" id="NMO02408.1"/>
    </source>
</evidence>
<comment type="caution">
    <text evidence="22">The sequence shown here is derived from an EMBL/GenBank/DDBJ whole genome shotgun (WGS) entry which is preliminary data.</text>
</comment>
<keyword evidence="10 17" id="KW-0520">NAD</keyword>
<feature type="binding site" evidence="17">
    <location>
        <position position="348"/>
    </location>
    <ligand>
        <name>(6S)-NADPHX</name>
        <dbReference type="ChEBI" id="CHEBI:64076"/>
    </ligand>
</feature>
<keyword evidence="9 18" id="KW-0630">Potassium</keyword>
<evidence type="ECO:0000256" key="7">
    <source>
        <dbReference type="ARBA" id="ARBA00022840"/>
    </source>
</evidence>
<keyword evidence="8 17" id="KW-0521">NADP</keyword>
<dbReference type="PIRSF" id="PIRSF017184">
    <property type="entry name" value="Nnr"/>
    <property type="match status" value="1"/>
</dbReference>
<evidence type="ECO:0000256" key="4">
    <source>
        <dbReference type="ARBA" id="ARBA00009524"/>
    </source>
</evidence>
<evidence type="ECO:0000256" key="19">
    <source>
        <dbReference type="PIRNR" id="PIRNR017184"/>
    </source>
</evidence>
<feature type="binding site" evidence="17">
    <location>
        <position position="414"/>
    </location>
    <ligand>
        <name>(6S)-NADPHX</name>
        <dbReference type="ChEBI" id="CHEBI:64076"/>
    </ligand>
</feature>
<dbReference type="GO" id="GO:0052855">
    <property type="term" value="F:ADP-dependent NAD(P)H-hydrate dehydratase activity"/>
    <property type="evidence" value="ECO:0007669"/>
    <property type="project" value="UniProtKB-UniRule"/>
</dbReference>
<comment type="similarity">
    <text evidence="4 19">In the C-terminal section; belongs to the NnrD/CARKD family.</text>
</comment>
<dbReference type="CDD" id="cd01171">
    <property type="entry name" value="YXKO-related"/>
    <property type="match status" value="1"/>
</dbReference>
<evidence type="ECO:0000256" key="5">
    <source>
        <dbReference type="ARBA" id="ARBA00022723"/>
    </source>
</evidence>
<name>A0A848L454_9ACTN</name>
<dbReference type="GO" id="GO:0110051">
    <property type="term" value="P:metabolite repair"/>
    <property type="evidence" value="ECO:0007669"/>
    <property type="project" value="TreeGrafter"/>
</dbReference>
<dbReference type="InterPro" id="IPR004443">
    <property type="entry name" value="YjeF_N_dom"/>
</dbReference>
<comment type="similarity">
    <text evidence="18">Belongs to the NnrE/AIBP family.</text>
</comment>
<keyword evidence="13" id="KW-0511">Multifunctional enzyme</keyword>
<keyword evidence="23" id="KW-1185">Reference proteome</keyword>
<evidence type="ECO:0000256" key="11">
    <source>
        <dbReference type="ARBA" id="ARBA00023235"/>
    </source>
</evidence>
<dbReference type="SUPFAM" id="SSF53613">
    <property type="entry name" value="Ribokinase-like"/>
    <property type="match status" value="1"/>
</dbReference>
<dbReference type="EC" id="4.2.1.136" evidence="19"/>
<evidence type="ECO:0000256" key="1">
    <source>
        <dbReference type="ARBA" id="ARBA00000013"/>
    </source>
</evidence>
<keyword evidence="11 18" id="KW-0413">Isomerase</keyword>
<feature type="binding site" evidence="18">
    <location>
        <position position="119"/>
    </location>
    <ligand>
        <name>K(+)</name>
        <dbReference type="ChEBI" id="CHEBI:29103"/>
    </ligand>
</feature>
<accession>A0A848L454</accession>